<feature type="chain" id="PRO_5006876686" evidence="1">
    <location>
        <begin position="22"/>
        <end position="53"/>
    </location>
</feature>
<dbReference type="Proteomes" id="UP000054632">
    <property type="component" value="Unassembled WGS sequence"/>
</dbReference>
<name>A0A0V1DDU9_TRIPS</name>
<sequence length="53" mass="6223">MRILCCAALLFVIFTDKSKKAANISIFKEIEWENDKSKKTANISIFKEIEWEK</sequence>
<dbReference type="EMBL" id="JYDR01003467">
    <property type="protein sequence ID" value="KRY59540.1"/>
    <property type="molecule type" value="Genomic_DNA"/>
</dbReference>
<protein>
    <submittedName>
        <fullName evidence="2">Uncharacterized protein</fullName>
    </submittedName>
</protein>
<evidence type="ECO:0000313" key="2">
    <source>
        <dbReference type="EMBL" id="KRY59540.1"/>
    </source>
</evidence>
<dbReference type="AlphaFoldDB" id="A0A0V1DDU9"/>
<feature type="signal peptide" evidence="1">
    <location>
        <begin position="1"/>
        <end position="21"/>
    </location>
</feature>
<gene>
    <name evidence="2" type="ORF">T4A_11672</name>
</gene>
<keyword evidence="1" id="KW-0732">Signal</keyword>
<organism evidence="2 3">
    <name type="scientific">Trichinella pseudospiralis</name>
    <name type="common">Parasitic roundworm</name>
    <dbReference type="NCBI Taxonomy" id="6337"/>
    <lineage>
        <taxon>Eukaryota</taxon>
        <taxon>Metazoa</taxon>
        <taxon>Ecdysozoa</taxon>
        <taxon>Nematoda</taxon>
        <taxon>Enoplea</taxon>
        <taxon>Dorylaimia</taxon>
        <taxon>Trichinellida</taxon>
        <taxon>Trichinellidae</taxon>
        <taxon>Trichinella</taxon>
    </lineage>
</organism>
<proteinExistence type="predicted"/>
<accession>A0A0V1DDU9</accession>
<evidence type="ECO:0000256" key="1">
    <source>
        <dbReference type="SAM" id="SignalP"/>
    </source>
</evidence>
<evidence type="ECO:0000313" key="3">
    <source>
        <dbReference type="Proteomes" id="UP000054632"/>
    </source>
</evidence>
<reference evidence="2 3" key="1">
    <citation type="submission" date="2015-01" db="EMBL/GenBank/DDBJ databases">
        <title>Evolution of Trichinella species and genotypes.</title>
        <authorList>
            <person name="Korhonen P.K."/>
            <person name="Edoardo P."/>
            <person name="Giuseppe L.R."/>
            <person name="Gasser R.B."/>
        </authorList>
    </citation>
    <scope>NUCLEOTIDE SEQUENCE [LARGE SCALE GENOMIC DNA]</scope>
    <source>
        <strain evidence="2">ISS13</strain>
    </source>
</reference>
<comment type="caution">
    <text evidence="2">The sequence shown here is derived from an EMBL/GenBank/DDBJ whole genome shotgun (WGS) entry which is preliminary data.</text>
</comment>